<protein>
    <submittedName>
        <fullName evidence="1">Glutaredoxin</fullName>
    </submittedName>
</protein>
<organism evidence="1 2">
    <name type="scientific">Jeotgalibacillus soli</name>
    <dbReference type="NCBI Taxonomy" id="889306"/>
    <lineage>
        <taxon>Bacteria</taxon>
        <taxon>Bacillati</taxon>
        <taxon>Bacillota</taxon>
        <taxon>Bacilli</taxon>
        <taxon>Bacillales</taxon>
        <taxon>Caryophanaceae</taxon>
        <taxon>Jeotgalibacillus</taxon>
    </lineage>
</organism>
<dbReference type="Proteomes" id="UP000031938">
    <property type="component" value="Unassembled WGS sequence"/>
</dbReference>
<dbReference type="InterPro" id="IPR008554">
    <property type="entry name" value="Glutaredoxin-like"/>
</dbReference>
<evidence type="ECO:0000313" key="1">
    <source>
        <dbReference type="EMBL" id="KIL49997.1"/>
    </source>
</evidence>
<dbReference type="Pfam" id="PF05768">
    <property type="entry name" value="Glrx-like"/>
    <property type="match status" value="1"/>
</dbReference>
<accession>A0A0C2VM88</accession>
<evidence type="ECO:0000313" key="2">
    <source>
        <dbReference type="Proteomes" id="UP000031938"/>
    </source>
</evidence>
<dbReference type="EMBL" id="JXRP01000009">
    <property type="protein sequence ID" value="KIL49997.1"/>
    <property type="molecule type" value="Genomic_DNA"/>
</dbReference>
<reference evidence="1 2" key="1">
    <citation type="submission" date="2015-01" db="EMBL/GenBank/DDBJ databases">
        <title>Genome sequencing of Jeotgalibacillus soli.</title>
        <authorList>
            <person name="Goh K.M."/>
            <person name="Chan K.-G."/>
            <person name="Yaakop A.S."/>
            <person name="Ee R."/>
            <person name="Gan H.M."/>
            <person name="Chan C.S."/>
        </authorList>
    </citation>
    <scope>NUCLEOTIDE SEQUENCE [LARGE SCALE GENOMIC DNA]</scope>
    <source>
        <strain evidence="1 2">P9</strain>
    </source>
</reference>
<comment type="caution">
    <text evidence="1">The sequence shown here is derived from an EMBL/GenBank/DDBJ whole genome shotgun (WGS) entry which is preliminary data.</text>
</comment>
<dbReference type="SUPFAM" id="SSF52833">
    <property type="entry name" value="Thioredoxin-like"/>
    <property type="match status" value="1"/>
</dbReference>
<proteinExistence type="predicted"/>
<dbReference type="PATRIC" id="fig|889306.3.peg.1476"/>
<dbReference type="InterPro" id="IPR036249">
    <property type="entry name" value="Thioredoxin-like_sf"/>
</dbReference>
<keyword evidence="2" id="KW-1185">Reference proteome</keyword>
<dbReference type="Gene3D" id="3.40.30.10">
    <property type="entry name" value="Glutaredoxin"/>
    <property type="match status" value="1"/>
</dbReference>
<name>A0A0C2VM88_9BACL</name>
<gene>
    <name evidence="1" type="ORF">KP78_14650</name>
</gene>
<dbReference type="STRING" id="889306.KP78_14650"/>
<dbReference type="AlphaFoldDB" id="A0A0C2VM88"/>
<sequence>MLKLVQEDIAFNFIELNIEDRDEWTEEYGLMIPVVMVEGEMIQYGQVDYFTLSKRLQKNS</sequence>